<feature type="compositionally biased region" description="Acidic residues" evidence="1">
    <location>
        <begin position="122"/>
        <end position="187"/>
    </location>
</feature>
<feature type="compositionally biased region" description="Acidic residues" evidence="1">
    <location>
        <begin position="92"/>
        <end position="102"/>
    </location>
</feature>
<comment type="caution">
    <text evidence="2">The sequence shown here is derived from an EMBL/GenBank/DDBJ whole genome shotgun (WGS) entry which is preliminary data.</text>
</comment>
<evidence type="ECO:0000256" key="1">
    <source>
        <dbReference type="SAM" id="MobiDB-lite"/>
    </source>
</evidence>
<protein>
    <submittedName>
        <fullName evidence="2">Uncharacterized protein</fullName>
    </submittedName>
</protein>
<dbReference type="EMBL" id="JASCZI010181419">
    <property type="protein sequence ID" value="MED6183246.1"/>
    <property type="molecule type" value="Genomic_DNA"/>
</dbReference>
<keyword evidence="3" id="KW-1185">Reference proteome</keyword>
<sequence length="210" mass="23901">MAHRKYNLKAKDNGKVYRTPTRASPRLPALRAQAAVNPTSEIPVIQTAAISSAFKRKPRMRVKFFTKQLAPRDYPLNIASFSTNPINISSDSEAEDSEEDPKEENPKMDSEEAPEYIPGAEPIEEAEEIPEYDLEEEDPEEDPEEALNGEQEEDSEEPEEDPEEDPIMNFNLEDEEMEEEAEQDLNDDDKFLDYFKLAPPPSPDSSYDSD</sequence>
<evidence type="ECO:0000313" key="2">
    <source>
        <dbReference type="EMBL" id="MED6183246.1"/>
    </source>
</evidence>
<dbReference type="Proteomes" id="UP001341840">
    <property type="component" value="Unassembled WGS sequence"/>
</dbReference>
<feature type="region of interest" description="Disordered" evidence="1">
    <location>
        <begin position="1"/>
        <end position="25"/>
    </location>
</feature>
<gene>
    <name evidence="2" type="ORF">PIB30_036232</name>
</gene>
<organism evidence="2 3">
    <name type="scientific">Stylosanthes scabra</name>
    <dbReference type="NCBI Taxonomy" id="79078"/>
    <lineage>
        <taxon>Eukaryota</taxon>
        <taxon>Viridiplantae</taxon>
        <taxon>Streptophyta</taxon>
        <taxon>Embryophyta</taxon>
        <taxon>Tracheophyta</taxon>
        <taxon>Spermatophyta</taxon>
        <taxon>Magnoliopsida</taxon>
        <taxon>eudicotyledons</taxon>
        <taxon>Gunneridae</taxon>
        <taxon>Pentapetalae</taxon>
        <taxon>rosids</taxon>
        <taxon>fabids</taxon>
        <taxon>Fabales</taxon>
        <taxon>Fabaceae</taxon>
        <taxon>Papilionoideae</taxon>
        <taxon>50 kb inversion clade</taxon>
        <taxon>dalbergioids sensu lato</taxon>
        <taxon>Dalbergieae</taxon>
        <taxon>Pterocarpus clade</taxon>
        <taxon>Stylosanthes</taxon>
    </lineage>
</organism>
<feature type="compositionally biased region" description="Polar residues" evidence="1">
    <location>
        <begin position="79"/>
        <end position="88"/>
    </location>
</feature>
<name>A0ABU6WD14_9FABA</name>
<accession>A0ABU6WD14</accession>
<evidence type="ECO:0000313" key="3">
    <source>
        <dbReference type="Proteomes" id="UP001341840"/>
    </source>
</evidence>
<feature type="region of interest" description="Disordered" evidence="1">
    <location>
        <begin position="77"/>
        <end position="210"/>
    </location>
</feature>
<proteinExistence type="predicted"/>
<reference evidence="2 3" key="1">
    <citation type="journal article" date="2023" name="Plants (Basel)">
        <title>Bridging the Gap: Combining Genomics and Transcriptomics Approaches to Understand Stylosanthes scabra, an Orphan Legume from the Brazilian Caatinga.</title>
        <authorList>
            <person name="Ferreira-Neto J.R.C."/>
            <person name="da Silva M.D."/>
            <person name="Binneck E."/>
            <person name="de Melo N.F."/>
            <person name="da Silva R.H."/>
            <person name="de Melo A.L.T.M."/>
            <person name="Pandolfi V."/>
            <person name="Bustamante F.O."/>
            <person name="Brasileiro-Vidal A.C."/>
            <person name="Benko-Iseppon A.M."/>
        </authorList>
    </citation>
    <scope>NUCLEOTIDE SEQUENCE [LARGE SCALE GENOMIC DNA]</scope>
    <source>
        <tissue evidence="2">Leaves</tissue>
    </source>
</reference>